<feature type="compositionally biased region" description="Basic and acidic residues" evidence="3">
    <location>
        <begin position="32"/>
        <end position="42"/>
    </location>
</feature>
<evidence type="ECO:0000256" key="1">
    <source>
        <dbReference type="ARBA" id="ARBA00004201"/>
    </source>
</evidence>
<dbReference type="PANTHER" id="PTHR21551">
    <property type="entry name" value="TOPOISOMERASE II-ASSOCIATED PROTEIN PAT1"/>
    <property type="match status" value="1"/>
</dbReference>
<dbReference type="GO" id="GO:0033962">
    <property type="term" value="P:P-body assembly"/>
    <property type="evidence" value="ECO:0007669"/>
    <property type="project" value="TreeGrafter"/>
</dbReference>
<sequence>MVPRWGTRGGRDQVYGPQTQEYKARRIPQKASLDDKKGEWQPRGEGSGSLGPGSTGKTLAQPPKSAFRKMGVTGEGGNVRIWDANKSVQSVSPRPLSSRQPRTPESQAPTSQPPVRTGLRFVRRRSVIITAPAAWIVFAPDSVFSVMNSNPISINARGRKMDRDLRSLHPAGTSVAARVESDERFDASQYAFFGRDVTQEVEIGGLDEEDDSEQAEVPEDDIVEETFSLVDGREEIETFGSTSDVDDVSELATSFLKQNRIAPRSDGEAGSLGSLEAGSNANGGEAAAAPTQPFEISPPSNWLDHTNQDTEAERGARKWWPNNQQQPTGSEVDGASGSSTHQAQPQAQQQQEPQHPPQQQQTQTQQPQQQQQWWGMDPSSQASPPAGAMYSPQRPQQALQGASSGQGQMMRSPTQAQAPAGPLPGQYRQQYSGIQPPMGVMPSMTPYGAGIPPQFSSSMTPLAPPAQWLAQANVQMGSGPGSGPQQIPQHSTLMPPQVVLQYQRPHVPQLHAVPPPPYPPHLKPQHMYNVTPPAPQMLPKMGESLITGDFRDHAQFRGRQSQQRHHQHGLQDGNFPGRNTQSNGWQPLRSKYMTVEEIENIVRIQWAATHSSDPYVDDYYHQAVQAKMSSNSPHGRRHFAPSHLRDLPSHTRAAVEPHAYLQVDALGRVPFSSIRRPRPLLEMDSAAGIGGLSGMGQGDGLVEGVPQHRPLEQEPMLAARIAIEDGLCLLLDVDDIDRLLTISQPLDGGAQLRRRRQLLLEGLAASLQLADVNGMDAGGRNGNGRFVGLSAKDDLVFLRLVSLPKGRKLLTRYLQLLCPGSELVRVVAMALFRHLRFLFGGVQSDPSTSATSVGLANAAAMSVLNMDLPSLSACLAAVVLAPEQPPLRPMGSPAGDGATVVLRAVLERATSLLTDRTAAYPMQNRAVWQASFDAFFALLAKYCTNKYDSIFHSLMMASPGNSAAINQAAAVAMSKEMPVELLRASLPHTNDHQRKLLLEFTQRSMAMGAFPSPGSDGHANTAAVRG</sequence>
<dbReference type="EMBL" id="LVLJ01003902">
    <property type="protein sequence ID" value="OAE19298.1"/>
    <property type="molecule type" value="Genomic_DNA"/>
</dbReference>
<evidence type="ECO:0000313" key="5">
    <source>
        <dbReference type="Proteomes" id="UP000077202"/>
    </source>
</evidence>
<gene>
    <name evidence="4" type="ORF">AXG93_1860s1070</name>
</gene>
<dbReference type="GO" id="GO:0000932">
    <property type="term" value="C:P-body"/>
    <property type="evidence" value="ECO:0007669"/>
    <property type="project" value="UniProtKB-SubCell"/>
</dbReference>
<feature type="region of interest" description="Disordered" evidence="3">
    <location>
        <begin position="262"/>
        <end position="425"/>
    </location>
</feature>
<protein>
    <recommendedName>
        <fullName evidence="6">mRNA decay factor PAT1 domain-containing protein</fullName>
    </recommendedName>
</protein>
<feature type="compositionally biased region" description="Polar residues" evidence="3">
    <location>
        <begin position="86"/>
        <end position="114"/>
    </location>
</feature>
<evidence type="ECO:0000313" key="4">
    <source>
        <dbReference type="EMBL" id="OAE19298.1"/>
    </source>
</evidence>
<feature type="compositionally biased region" description="Low complexity" evidence="3">
    <location>
        <begin position="341"/>
        <end position="372"/>
    </location>
</feature>
<feature type="compositionally biased region" description="Low complexity" evidence="3">
    <location>
        <begin position="276"/>
        <end position="289"/>
    </location>
</feature>
<feature type="region of interest" description="Disordered" evidence="3">
    <location>
        <begin position="556"/>
        <end position="585"/>
    </location>
</feature>
<keyword evidence="2" id="KW-0963">Cytoplasm</keyword>
<evidence type="ECO:0008006" key="6">
    <source>
        <dbReference type="Google" id="ProtNLM"/>
    </source>
</evidence>
<evidence type="ECO:0000256" key="3">
    <source>
        <dbReference type="SAM" id="MobiDB-lite"/>
    </source>
</evidence>
<organism evidence="4 5">
    <name type="scientific">Marchantia polymorpha subsp. ruderalis</name>
    <dbReference type="NCBI Taxonomy" id="1480154"/>
    <lineage>
        <taxon>Eukaryota</taxon>
        <taxon>Viridiplantae</taxon>
        <taxon>Streptophyta</taxon>
        <taxon>Embryophyta</taxon>
        <taxon>Marchantiophyta</taxon>
        <taxon>Marchantiopsida</taxon>
        <taxon>Marchantiidae</taxon>
        <taxon>Marchantiales</taxon>
        <taxon>Marchantiaceae</taxon>
        <taxon>Marchantia</taxon>
    </lineage>
</organism>
<dbReference type="AlphaFoldDB" id="A0A176VEC5"/>
<dbReference type="GO" id="GO:0000290">
    <property type="term" value="P:deadenylation-dependent decapping of nuclear-transcribed mRNA"/>
    <property type="evidence" value="ECO:0007669"/>
    <property type="project" value="InterPro"/>
</dbReference>
<keyword evidence="5" id="KW-1185">Reference proteome</keyword>
<feature type="compositionally biased region" description="Gly residues" evidence="3">
    <location>
        <begin position="45"/>
        <end position="54"/>
    </location>
</feature>
<dbReference type="PANTHER" id="PTHR21551:SF0">
    <property type="entry name" value="PROTEIN ASSOCIATED WITH TOPO II RELATED-1, ISOFORM A"/>
    <property type="match status" value="1"/>
</dbReference>
<accession>A0A176VEC5</accession>
<name>A0A176VEC5_MARPO</name>
<dbReference type="Proteomes" id="UP000077202">
    <property type="component" value="Unassembled WGS sequence"/>
</dbReference>
<comment type="caution">
    <text evidence="4">The sequence shown here is derived from an EMBL/GenBank/DDBJ whole genome shotgun (WGS) entry which is preliminary data.</text>
</comment>
<evidence type="ECO:0000256" key="2">
    <source>
        <dbReference type="ARBA" id="ARBA00022490"/>
    </source>
</evidence>
<proteinExistence type="predicted"/>
<reference evidence="4" key="1">
    <citation type="submission" date="2016-03" db="EMBL/GenBank/DDBJ databases">
        <title>Mechanisms controlling the formation of the plant cell surface in tip-growing cells are functionally conserved among land plants.</title>
        <authorList>
            <person name="Honkanen S."/>
            <person name="Jones V.A."/>
            <person name="Morieri G."/>
            <person name="Champion C."/>
            <person name="Hetherington A.J."/>
            <person name="Kelly S."/>
            <person name="Saint-Marcoux D."/>
            <person name="Proust H."/>
            <person name="Prescott H."/>
            <person name="Dolan L."/>
        </authorList>
    </citation>
    <scope>NUCLEOTIDE SEQUENCE [LARGE SCALE GENOMIC DNA]</scope>
    <source>
        <tissue evidence="4">Whole gametophyte</tissue>
    </source>
</reference>
<comment type="subcellular location">
    <subcellularLocation>
        <location evidence="1">Cytoplasm</location>
        <location evidence="1">P-body</location>
    </subcellularLocation>
</comment>
<dbReference type="GO" id="GO:0003723">
    <property type="term" value="F:RNA binding"/>
    <property type="evidence" value="ECO:0007669"/>
    <property type="project" value="TreeGrafter"/>
</dbReference>
<feature type="region of interest" description="Disordered" evidence="3">
    <location>
        <begin position="1"/>
        <end position="115"/>
    </location>
</feature>
<dbReference type="InterPro" id="IPR039900">
    <property type="entry name" value="Pat1-like"/>
</dbReference>
<feature type="compositionally biased region" description="Low complexity" evidence="3">
    <location>
        <begin position="396"/>
        <end position="408"/>
    </location>
</feature>
<feature type="compositionally biased region" description="Basic and acidic residues" evidence="3">
    <location>
        <begin position="306"/>
        <end position="316"/>
    </location>
</feature>